<reference evidence="1" key="1">
    <citation type="journal article" date="2004" name="Science">
        <title>Reverse methanogenesis: testing the hypothesis with environmental genomics.</title>
        <authorList>
            <person name="Hallam S.J."/>
            <person name="Putnam N."/>
            <person name="Preston C.M."/>
            <person name="Detter J.C."/>
            <person name="Rokhsar D."/>
            <person name="Richardson P.M."/>
            <person name="DeLong E.F."/>
        </authorList>
    </citation>
    <scope>NUCLEOTIDE SEQUENCE</scope>
</reference>
<protein>
    <submittedName>
        <fullName evidence="1">Uncharacterized protein</fullName>
    </submittedName>
</protein>
<organism evidence="1">
    <name type="scientific">Uncultured archaeon GZfos26G2</name>
    <dbReference type="NCBI Taxonomy" id="3386331"/>
    <lineage>
        <taxon>Archaea</taxon>
        <taxon>Methanobacteriati</taxon>
        <taxon>Methanobacteriota</taxon>
        <taxon>Stenosarchaea group</taxon>
        <taxon>Methanomicrobia</taxon>
        <taxon>Candidatus Methanophagales</taxon>
        <taxon>Candidatus Methanophagaceae</taxon>
        <taxon>Candidatus Methanophaga</taxon>
    </lineage>
</organism>
<proteinExistence type="predicted"/>
<reference evidence="1" key="2">
    <citation type="submission" date="2004-08" db="EMBL/GenBank/DDBJ databases">
        <authorList>
            <person name="Putnam N."/>
            <person name="Detter J.C."/>
            <person name="Richardson P.M."/>
            <person name="Rokhsar D."/>
        </authorList>
    </citation>
    <scope>NUCLEOTIDE SEQUENCE</scope>
</reference>
<dbReference type="EMBL" id="AY714849">
    <property type="protein sequence ID" value="AAU83408.1"/>
    <property type="molecule type" value="Genomic_DNA"/>
</dbReference>
<gene>
    <name evidence="1" type="ORF">GZ28B8_4</name>
</gene>
<name>Q64B19_UNCAG</name>
<dbReference type="AlphaFoldDB" id="Q64B19"/>
<evidence type="ECO:0000313" key="1">
    <source>
        <dbReference type="EMBL" id="AAU83408.1"/>
    </source>
</evidence>
<sequence>MDCICDFQVRYIRIERQVGLIVNLLLEYWLRGYYEPPHRTGHEVFPHPALQEYILYVCLYRA</sequence>
<accession>Q64B19</accession>